<evidence type="ECO:0000256" key="1">
    <source>
        <dbReference type="SAM" id="Phobius"/>
    </source>
</evidence>
<dbReference type="Proteomes" id="UP000005273">
    <property type="component" value="Unassembled WGS sequence"/>
</dbReference>
<evidence type="ECO:0000313" key="3">
    <source>
        <dbReference type="Proteomes" id="UP000005273"/>
    </source>
</evidence>
<dbReference type="EMBL" id="ACJX03000001">
    <property type="protein sequence ID" value="KRT35336.1"/>
    <property type="molecule type" value="Genomic_DNA"/>
</dbReference>
<name>A0A0T5XAD0_9BACT</name>
<proteinExistence type="predicted"/>
<dbReference type="GO" id="GO:0045227">
    <property type="term" value="P:capsule polysaccharide biosynthetic process"/>
    <property type="evidence" value="ECO:0007669"/>
    <property type="project" value="InterPro"/>
</dbReference>
<dbReference type="GO" id="GO:0016020">
    <property type="term" value="C:membrane"/>
    <property type="evidence" value="ECO:0007669"/>
    <property type="project" value="InterPro"/>
</dbReference>
<gene>
    <name evidence="2" type="ORF">HMPREF1705_04609</name>
</gene>
<accession>A0A0T5XAD0</accession>
<keyword evidence="1" id="KW-1133">Transmembrane helix</keyword>
<evidence type="ECO:0000313" key="2">
    <source>
        <dbReference type="EMBL" id="KRT35336.1"/>
    </source>
</evidence>
<keyword evidence="1" id="KW-0812">Transmembrane</keyword>
<dbReference type="InterPro" id="IPR008338">
    <property type="entry name" value="Capsule_biosynth_CapC"/>
</dbReference>
<sequence>MIFYRRTGVATGGIISPGLLALGPFAPRTFAFVILSSLLVLSLLEVLVRVFGLYGRERVSFALLIAALLGFFSSPLLPWVGWVVPGLIAADMQRQGVIPTTLALFIVTGLSVLMGNLVYEIF</sequence>
<reference evidence="3" key="1">
    <citation type="submission" date="2012-09" db="EMBL/GenBank/DDBJ databases">
        <authorList>
            <person name="Weinstock G."/>
            <person name="Sodergren E."/>
            <person name="Clifton S."/>
            <person name="Fulton L."/>
            <person name="Fulton B."/>
            <person name="Courtney L."/>
            <person name="Fronick C."/>
            <person name="Harrison M."/>
            <person name="Strong C."/>
            <person name="Farmer C."/>
            <person name="Delehaunty K."/>
            <person name="Markovic C."/>
            <person name="Hall O."/>
            <person name="Minx P."/>
            <person name="Tomlinson C."/>
            <person name="Mitreva M."/>
            <person name="Nelson J."/>
            <person name="Hou S."/>
            <person name="Wollam A."/>
            <person name="Pepin K.H."/>
            <person name="Johnson M."/>
            <person name="Bhonagiri V."/>
            <person name="Nash W.E."/>
            <person name="Suruliraj S."/>
            <person name="Warren W."/>
            <person name="Chinwalla A."/>
            <person name="Mardis E.R."/>
            <person name="Wilson R.K."/>
        </authorList>
    </citation>
    <scope>NUCLEOTIDE SEQUENCE [LARGE SCALE GENOMIC DNA]</scope>
    <source>
        <strain evidence="3">OS1</strain>
    </source>
</reference>
<feature type="transmembrane region" description="Helical" evidence="1">
    <location>
        <begin position="7"/>
        <end position="26"/>
    </location>
</feature>
<organism evidence="2 3">
    <name type="scientific">Acetomicrobium hydrogeniformans ATCC BAA-1850</name>
    <dbReference type="NCBI Taxonomy" id="592015"/>
    <lineage>
        <taxon>Bacteria</taxon>
        <taxon>Thermotogati</taxon>
        <taxon>Synergistota</taxon>
        <taxon>Synergistia</taxon>
        <taxon>Synergistales</taxon>
        <taxon>Acetomicrobiaceae</taxon>
        <taxon>Acetomicrobium</taxon>
    </lineage>
</organism>
<comment type="caution">
    <text evidence="2">The sequence shown here is derived from an EMBL/GenBank/DDBJ whole genome shotgun (WGS) entry which is preliminary data.</text>
</comment>
<feature type="transmembrane region" description="Helical" evidence="1">
    <location>
        <begin position="32"/>
        <end position="54"/>
    </location>
</feature>
<protein>
    <submittedName>
        <fullName evidence="2">Uncharacterized protein</fullName>
    </submittedName>
</protein>
<feature type="transmembrane region" description="Helical" evidence="1">
    <location>
        <begin position="61"/>
        <end position="84"/>
    </location>
</feature>
<feature type="transmembrane region" description="Helical" evidence="1">
    <location>
        <begin position="96"/>
        <end position="119"/>
    </location>
</feature>
<dbReference type="AlphaFoldDB" id="A0A0T5XAD0"/>
<dbReference type="STRING" id="592015.HMPREF1705_04609"/>
<dbReference type="eggNOG" id="ENOG50333YX">
    <property type="taxonomic scope" value="Bacteria"/>
</dbReference>
<keyword evidence="3" id="KW-1185">Reference proteome</keyword>
<dbReference type="Pfam" id="PF14102">
    <property type="entry name" value="Caps_synth_CapC"/>
    <property type="match status" value="1"/>
</dbReference>
<keyword evidence="1" id="KW-0472">Membrane</keyword>